<dbReference type="Proteomes" id="UP000191661">
    <property type="component" value="Unassembled WGS sequence"/>
</dbReference>
<gene>
    <name evidence="3" type="ORF">MBBAR_6c02430</name>
</gene>
<feature type="domain" description="DUF2096" evidence="2">
    <location>
        <begin position="4"/>
        <end position="98"/>
    </location>
</feature>
<dbReference type="Pfam" id="PF09869">
    <property type="entry name" value="KH_DUF2096_C"/>
    <property type="match status" value="1"/>
</dbReference>
<name>A0A1V6N381_METAZ</name>
<evidence type="ECO:0000259" key="2">
    <source>
        <dbReference type="Pfam" id="PF23100"/>
    </source>
</evidence>
<dbReference type="PIRSF" id="PIRSF037052">
    <property type="entry name" value="UCP037052"/>
    <property type="match status" value="1"/>
</dbReference>
<organism evidence="3 4">
    <name type="scientific">Methanobrevibacter arboriphilus JCM 13429 = DSM 1125</name>
    <dbReference type="NCBI Taxonomy" id="1300164"/>
    <lineage>
        <taxon>Archaea</taxon>
        <taxon>Methanobacteriati</taxon>
        <taxon>Methanobacteriota</taxon>
        <taxon>Methanomada group</taxon>
        <taxon>Methanobacteria</taxon>
        <taxon>Methanobacteriales</taxon>
        <taxon>Methanobacteriaceae</taxon>
        <taxon>Methanobrevibacter</taxon>
    </lineage>
</organism>
<dbReference type="AlphaFoldDB" id="A0A1V6N381"/>
<dbReference type="InterPro" id="IPR056731">
    <property type="entry name" value="DUF2096_N"/>
</dbReference>
<feature type="domain" description="DUF2096" evidence="1">
    <location>
        <begin position="115"/>
        <end position="173"/>
    </location>
</feature>
<proteinExistence type="predicted"/>
<evidence type="ECO:0008006" key="5">
    <source>
        <dbReference type="Google" id="ProtNLM"/>
    </source>
</evidence>
<dbReference type="InterPro" id="IPR056730">
    <property type="entry name" value="DUF2096_C"/>
</dbReference>
<evidence type="ECO:0000313" key="4">
    <source>
        <dbReference type="Proteomes" id="UP000191661"/>
    </source>
</evidence>
<keyword evidence="4" id="KW-1185">Reference proteome</keyword>
<dbReference type="RefSeq" id="WP_080460213.1">
    <property type="nucleotide sequence ID" value="NZ_JXMW01000006.1"/>
</dbReference>
<dbReference type="EMBL" id="JXMW01000006">
    <property type="protein sequence ID" value="OQD59131.1"/>
    <property type="molecule type" value="Genomic_DNA"/>
</dbReference>
<protein>
    <recommendedName>
        <fullName evidence="5">DUF2096 domain-containing protein</fullName>
    </recommendedName>
</protein>
<dbReference type="OrthoDB" id="81978at2157"/>
<sequence>MLPIEQNWLILVELLTDLKKRGMDIPSSVNKDISLLKTSINFYKKDMSHPDMIKEFDKANIKITEIQDKLLGYAEEVNDDYYKDWIDKLRRANLGEEIYKQAESSSKFVGGAPPGFSSAKIHLKKPISEDRTQEIAEYFNLIIEFEDDITIAIYGDSENIKKALKEFAPFFNE</sequence>
<evidence type="ECO:0000259" key="1">
    <source>
        <dbReference type="Pfam" id="PF09869"/>
    </source>
</evidence>
<evidence type="ECO:0000313" key="3">
    <source>
        <dbReference type="EMBL" id="OQD59131.1"/>
    </source>
</evidence>
<comment type="caution">
    <text evidence="3">The sequence shown here is derived from an EMBL/GenBank/DDBJ whole genome shotgun (WGS) entry which is preliminary data.</text>
</comment>
<accession>A0A1V6N381</accession>
<dbReference type="InterPro" id="IPR017098">
    <property type="entry name" value="UCP037052"/>
</dbReference>
<reference evidence="3 4" key="1">
    <citation type="submission" date="2014-12" db="EMBL/GenBank/DDBJ databases">
        <title>Genome sequence of Methanobrevibacter arboriphilicus DH1, DSM1125.</title>
        <authorList>
            <person name="Poehlein A."/>
            <person name="Thauer R.K."/>
            <person name="Seedorf H."/>
            <person name="Daniel R."/>
        </authorList>
    </citation>
    <scope>NUCLEOTIDE SEQUENCE [LARGE SCALE GENOMIC DNA]</scope>
    <source>
        <strain evidence="3 4">DH1</strain>
    </source>
</reference>
<dbReference type="Pfam" id="PF23100">
    <property type="entry name" value="DUF2096_N"/>
    <property type="match status" value="1"/>
</dbReference>